<name>A0ABW2Z2Y7_9SPHI</name>
<keyword evidence="1" id="KW-0812">Transmembrane</keyword>
<dbReference type="Proteomes" id="UP001596958">
    <property type="component" value="Unassembled WGS sequence"/>
</dbReference>
<dbReference type="PANTHER" id="PTHR36974:SF1">
    <property type="entry name" value="DOXX FAMILY MEMBRANE PROTEIN"/>
    <property type="match status" value="1"/>
</dbReference>
<sequence length="128" mass="14429">MTVTKKISLILLIIGYIAAGINHFRVPEFYIAIIPHYIPYPQFMNAAAGIFEILFGLGLAFKITRKLAAWGIVLMLLAFLPVHITMITDAPFKVGNTTVTLLLAWLRLALQPVLIAWAWWHTKDNKVL</sequence>
<feature type="transmembrane region" description="Helical" evidence="1">
    <location>
        <begin position="99"/>
        <end position="120"/>
    </location>
</feature>
<dbReference type="EMBL" id="JBHTHU010000018">
    <property type="protein sequence ID" value="MFD0751141.1"/>
    <property type="molecule type" value="Genomic_DNA"/>
</dbReference>
<evidence type="ECO:0000313" key="3">
    <source>
        <dbReference type="Proteomes" id="UP001596958"/>
    </source>
</evidence>
<reference evidence="3" key="1">
    <citation type="journal article" date="2019" name="Int. J. Syst. Evol. Microbiol.">
        <title>The Global Catalogue of Microorganisms (GCM) 10K type strain sequencing project: providing services to taxonomists for standard genome sequencing and annotation.</title>
        <authorList>
            <consortium name="The Broad Institute Genomics Platform"/>
            <consortium name="The Broad Institute Genome Sequencing Center for Infectious Disease"/>
            <person name="Wu L."/>
            <person name="Ma J."/>
        </authorList>
    </citation>
    <scope>NUCLEOTIDE SEQUENCE [LARGE SCALE GENOMIC DNA]</scope>
    <source>
        <strain evidence="3">CCUG 63418</strain>
    </source>
</reference>
<evidence type="ECO:0000256" key="1">
    <source>
        <dbReference type="SAM" id="Phobius"/>
    </source>
</evidence>
<accession>A0ABW2Z2Y7</accession>
<feature type="transmembrane region" description="Helical" evidence="1">
    <location>
        <begin position="43"/>
        <end position="61"/>
    </location>
</feature>
<keyword evidence="3" id="KW-1185">Reference proteome</keyword>
<feature type="transmembrane region" description="Helical" evidence="1">
    <location>
        <begin position="68"/>
        <end position="87"/>
    </location>
</feature>
<keyword evidence="1" id="KW-0472">Membrane</keyword>
<keyword evidence="1" id="KW-1133">Transmembrane helix</keyword>
<gene>
    <name evidence="2" type="ORF">ACFQZS_13405</name>
</gene>
<protein>
    <submittedName>
        <fullName evidence="2">DoxX family protein</fullName>
    </submittedName>
</protein>
<proteinExistence type="predicted"/>
<comment type="caution">
    <text evidence="2">The sequence shown here is derived from an EMBL/GenBank/DDBJ whole genome shotgun (WGS) entry which is preliminary data.</text>
</comment>
<evidence type="ECO:0000313" key="2">
    <source>
        <dbReference type="EMBL" id="MFD0751141.1"/>
    </source>
</evidence>
<dbReference type="RefSeq" id="WP_377101047.1">
    <property type="nucleotide sequence ID" value="NZ_JBHTHU010000018.1"/>
</dbReference>
<dbReference type="PANTHER" id="PTHR36974">
    <property type="entry name" value="MEMBRANE PROTEIN-RELATED"/>
    <property type="match status" value="1"/>
</dbReference>
<organism evidence="2 3">
    <name type="scientific">Mucilaginibacter calamicampi</name>
    <dbReference type="NCBI Taxonomy" id="1302352"/>
    <lineage>
        <taxon>Bacteria</taxon>
        <taxon>Pseudomonadati</taxon>
        <taxon>Bacteroidota</taxon>
        <taxon>Sphingobacteriia</taxon>
        <taxon>Sphingobacteriales</taxon>
        <taxon>Sphingobacteriaceae</taxon>
        <taxon>Mucilaginibacter</taxon>
    </lineage>
</organism>